<dbReference type="AlphaFoldDB" id="Q2LX33"/>
<evidence type="ECO:0000313" key="3">
    <source>
        <dbReference type="EMBL" id="ABC78639.1"/>
    </source>
</evidence>
<feature type="domain" description="XdhC Rossmann" evidence="2">
    <location>
        <begin position="152"/>
        <end position="293"/>
    </location>
</feature>
<dbReference type="InterPro" id="IPR027051">
    <property type="entry name" value="XdhC_Rossmann_dom"/>
</dbReference>
<dbReference type="InParanoid" id="Q2LX33"/>
<dbReference type="EMBL" id="CP000252">
    <property type="protein sequence ID" value="ABC78639.1"/>
    <property type="molecule type" value="Genomic_DNA"/>
</dbReference>
<dbReference type="HOGENOM" id="CLU_041115_4_0_7"/>
<evidence type="ECO:0000313" key="4">
    <source>
        <dbReference type="Proteomes" id="UP000001933"/>
    </source>
</evidence>
<dbReference type="PANTHER" id="PTHR30388:SF6">
    <property type="entry name" value="XANTHINE DEHYDROGENASE SUBUNIT A-RELATED"/>
    <property type="match status" value="1"/>
</dbReference>
<name>Q2LX33_SYNAS</name>
<dbReference type="InterPro" id="IPR052698">
    <property type="entry name" value="MoCofactor_Util/Proc"/>
</dbReference>
<reference evidence="3 4" key="1">
    <citation type="journal article" date="2007" name="Proc. Natl. Acad. Sci. U.S.A.">
        <title>The genome of Syntrophus aciditrophicus: life at the thermodynamic limit of microbial growth.</title>
        <authorList>
            <person name="McInerney M.J."/>
            <person name="Rohlin L."/>
            <person name="Mouttaki H."/>
            <person name="Kim U."/>
            <person name="Krupp R.S."/>
            <person name="Rios-Hernandez L."/>
            <person name="Sieber J."/>
            <person name="Struchtemeyer C.G."/>
            <person name="Bhattacharyya A."/>
            <person name="Campbell J.W."/>
            <person name="Gunsalus R.P."/>
        </authorList>
    </citation>
    <scope>NUCLEOTIDE SEQUENCE [LARGE SCALE GENOMIC DNA]</scope>
    <source>
        <strain evidence="3 4">SB</strain>
    </source>
</reference>
<evidence type="ECO:0000259" key="2">
    <source>
        <dbReference type="Pfam" id="PF13478"/>
    </source>
</evidence>
<dbReference type="KEGG" id="sat:SYN_01045"/>
<dbReference type="InterPro" id="IPR003777">
    <property type="entry name" value="XdhC_CoxI"/>
</dbReference>
<evidence type="ECO:0000259" key="1">
    <source>
        <dbReference type="Pfam" id="PF02625"/>
    </source>
</evidence>
<dbReference type="FunCoup" id="Q2LX33">
    <property type="interactions" value="55"/>
</dbReference>
<dbReference type="Gene3D" id="3.40.50.720">
    <property type="entry name" value="NAD(P)-binding Rossmann-like Domain"/>
    <property type="match status" value="1"/>
</dbReference>
<dbReference type="eggNOG" id="COG1975">
    <property type="taxonomic scope" value="Bacteria"/>
</dbReference>
<dbReference type="STRING" id="56780.SYN_01045"/>
<sequence length="312" mass="34062">MTSWRQGSGKAGLLKLTSRSRQLKNTACPLIVATGQERRKRMWLKRLVEWKAKGMPCAIVTVIAAQGFTPRKTGAKMVVDKDGRSAGSVGGGTAERQCIELARKAIAERTCITQRFVSLAEGEEWVAEDRPLGACGGSLTVFIEPIVPEPELVIFGGGHIGQCLARLCAAIEMPCRVYDDRPEILTPGNFPGAAALICAPFDRISENIELSALSYCVIMTYGHDHDEIVLEQLLPDRDLPYIGMVGSPNKARVLIENIRSRGGEIDDRLYCPVGLSIGRNQPQEIALSILAEIILLCRGGNLTHLRRNWTAA</sequence>
<dbReference type="Pfam" id="PF02625">
    <property type="entry name" value="XdhC_CoxI"/>
    <property type="match status" value="1"/>
</dbReference>
<dbReference type="PANTHER" id="PTHR30388">
    <property type="entry name" value="ALDEHYDE OXIDOREDUCTASE MOLYBDENUM COFACTOR ASSEMBLY PROTEIN"/>
    <property type="match status" value="1"/>
</dbReference>
<proteinExistence type="predicted"/>
<keyword evidence="4" id="KW-1185">Reference proteome</keyword>
<protein>
    <submittedName>
        <fullName evidence="3">XdhC protein</fullName>
    </submittedName>
</protein>
<accession>Q2LX33</accession>
<gene>
    <name evidence="3" type="ORF">SYN_01045</name>
</gene>
<organism evidence="3 4">
    <name type="scientific">Syntrophus aciditrophicus (strain SB)</name>
    <dbReference type="NCBI Taxonomy" id="56780"/>
    <lineage>
        <taxon>Bacteria</taxon>
        <taxon>Pseudomonadati</taxon>
        <taxon>Thermodesulfobacteriota</taxon>
        <taxon>Syntrophia</taxon>
        <taxon>Syntrophales</taxon>
        <taxon>Syntrophaceae</taxon>
        <taxon>Syntrophus</taxon>
    </lineage>
</organism>
<feature type="domain" description="XdhC- CoxI" evidence="1">
    <location>
        <begin position="50"/>
        <end position="115"/>
    </location>
</feature>
<dbReference type="Proteomes" id="UP000001933">
    <property type="component" value="Chromosome"/>
</dbReference>
<dbReference type="Pfam" id="PF13478">
    <property type="entry name" value="XdhC_C"/>
    <property type="match status" value="1"/>
</dbReference>